<dbReference type="PANTHER" id="PTHR46093:SF18">
    <property type="entry name" value="FIBRONECTIN TYPE-III DOMAIN-CONTAINING PROTEIN"/>
    <property type="match status" value="1"/>
</dbReference>
<proteinExistence type="predicted"/>
<keyword evidence="7" id="KW-1185">Reference proteome</keyword>
<evidence type="ECO:0000313" key="7">
    <source>
        <dbReference type="Proteomes" id="UP000053392"/>
    </source>
</evidence>
<keyword evidence="4" id="KW-1133">Transmembrane helix</keyword>
<feature type="transmembrane region" description="Helical" evidence="4">
    <location>
        <begin position="466"/>
        <end position="488"/>
    </location>
</feature>
<dbReference type="EMBL" id="KN847897">
    <property type="protein sequence ID" value="KIR42866.1"/>
    <property type="molecule type" value="Genomic_DNA"/>
</dbReference>
<keyword evidence="4" id="KW-0812">Transmembrane</keyword>
<evidence type="ECO:0000256" key="1">
    <source>
        <dbReference type="ARBA" id="ARBA00022441"/>
    </source>
</evidence>
<feature type="region of interest" description="Disordered" evidence="3">
    <location>
        <begin position="428"/>
        <end position="456"/>
    </location>
</feature>
<keyword evidence="4" id="KW-0472">Membrane</keyword>
<evidence type="ECO:0000256" key="2">
    <source>
        <dbReference type="ARBA" id="ARBA00022737"/>
    </source>
</evidence>
<organism evidence="6 7">
    <name type="scientific">Cryptococcus deuterogattii Ram5</name>
    <dbReference type="NCBI Taxonomy" id="1296110"/>
    <lineage>
        <taxon>Eukaryota</taxon>
        <taxon>Fungi</taxon>
        <taxon>Dikarya</taxon>
        <taxon>Basidiomycota</taxon>
        <taxon>Agaricomycotina</taxon>
        <taxon>Tremellomycetes</taxon>
        <taxon>Tremellales</taxon>
        <taxon>Cryptococcaceae</taxon>
        <taxon>Cryptococcus</taxon>
        <taxon>Cryptococcus gattii species complex</taxon>
    </lineage>
</organism>
<evidence type="ECO:0000256" key="3">
    <source>
        <dbReference type="SAM" id="MobiDB-lite"/>
    </source>
</evidence>
<protein>
    <recommendedName>
        <fullName evidence="8">Galactose oxidase</fullName>
    </recommendedName>
</protein>
<name>A0A0D0V660_9TREE</name>
<feature type="signal peptide" evidence="5">
    <location>
        <begin position="1"/>
        <end position="19"/>
    </location>
</feature>
<evidence type="ECO:0000256" key="5">
    <source>
        <dbReference type="SAM" id="SignalP"/>
    </source>
</evidence>
<dbReference type="Gene3D" id="2.120.10.80">
    <property type="entry name" value="Kelch-type beta propeller"/>
    <property type="match status" value="2"/>
</dbReference>
<dbReference type="InterPro" id="IPR015915">
    <property type="entry name" value="Kelch-typ_b-propeller"/>
</dbReference>
<evidence type="ECO:0000313" key="6">
    <source>
        <dbReference type="EMBL" id="KIR42866.1"/>
    </source>
</evidence>
<dbReference type="HOGENOM" id="CLU_008934_0_0_1"/>
<keyword evidence="5" id="KW-0732">Signal</keyword>
<sequence>MLIPVYIAVLPLIYTPILAQTQTSTSTQIPSSSRWGHVCNYLPSPPTLVIHGGKTDPDSVYSYSSAPNVGSTLFLALNSTFFANSAPFIEVKSPPGPALVWHTISPFAHLDGTWQTLSFGGDSGISSQSSRTSNNSVWLDTFDLQNYSSLQYVNQPENWGSQPSNRIYHSAVTGIDGEVYITGGLKNDGSNTAFADVYLFDSGQSHFAPLPSLPDCLYHHTSIMLGNNSILVLSGAFISQITSNVEVFPYTKLHRLDLSRSNFASDWIEVAIGGDAPQGRRGATATLSHNGDKVMLLGGASSDLQTVYDEIWMLDLNTLTWEKIVADGPGPGARFDHSAIAISDNQMVIFGGYTETGPADGGVYIYNTVLNSWVTNFAVSAGFDSTTEKSDSGASSSSAVVSESAMAKTPCPSPSSRTMVDFVSSCIPSEKSDSSNQSNNPAISSSTIPLNSDNSGAHSHPLNVPLVIGLIIGSIGLAGTSLAICLCWDRRRTRPNKIYDDASYASSPRSRQFIQIRRHSPGSPELMDKMKNEKGTKGHKEVENLGAQEDTLSAVRAFGLGVGAVGRGFSSISSRIRGSHWDPRPYSEITDDSLNDAQDTPHPPTSARRMGKGIRLLATSLKRDKSVYYSPSNTVHVTSVAQDNRINMFSDEDSMRSEQHLRDLGYSQGLSDTESGVLRSNTGKWYSSNGNNALEEKEAGAPLPVLSKTETVPVPRNSLTKAKKYGSNCSHYGSLQYRLPNFMPYEPLEFPEVSNAFLIPRYGSLRSNPHSVHIRGSLNSHNLDDKTDCFGQDPQVGTENQPSPTTHPPLHRNGSIFKRMAEASTSLLLGRRSSQVNGHLPIIFAHWQLQPRPRLRMEINSIRRCAGWTEFLKGHHQMTLMALTFPVLHLSGR</sequence>
<dbReference type="PANTHER" id="PTHR46093">
    <property type="entry name" value="ACYL-COA-BINDING DOMAIN-CONTAINING PROTEIN 5"/>
    <property type="match status" value="1"/>
</dbReference>
<evidence type="ECO:0000256" key="4">
    <source>
        <dbReference type="SAM" id="Phobius"/>
    </source>
</evidence>
<keyword evidence="1" id="KW-0880">Kelch repeat</keyword>
<dbReference type="Pfam" id="PF24681">
    <property type="entry name" value="Kelch_KLHDC2_KLHL20_DRC7"/>
    <property type="match status" value="1"/>
</dbReference>
<dbReference type="AlphaFoldDB" id="A0A0D0V660"/>
<feature type="compositionally biased region" description="Polar residues" evidence="3">
    <location>
        <begin position="795"/>
        <end position="804"/>
    </location>
</feature>
<accession>A0A0D0V660</accession>
<keyword evidence="2" id="KW-0677">Repeat</keyword>
<dbReference type="Proteomes" id="UP000053392">
    <property type="component" value="Unassembled WGS sequence"/>
</dbReference>
<reference evidence="6 7" key="1">
    <citation type="submission" date="2015-01" db="EMBL/GenBank/DDBJ databases">
        <title>The Genome Sequence of Cryptococcus gattii Ram5.</title>
        <authorList>
            <consortium name="The Broad Institute Genomics Platform"/>
            <person name="Cuomo C."/>
            <person name="Litvintseva A."/>
            <person name="Chen Y."/>
            <person name="Heitman J."/>
            <person name="Sun S."/>
            <person name="Springer D."/>
            <person name="Dromer F."/>
            <person name="Young S."/>
            <person name="Zeng Q."/>
            <person name="Gargeya S."/>
            <person name="Abouelleil A."/>
            <person name="Alvarado L."/>
            <person name="Chapman S.B."/>
            <person name="Gainer-Dewar J."/>
            <person name="Goldberg J."/>
            <person name="Griggs A."/>
            <person name="Gujja S."/>
            <person name="Hansen M."/>
            <person name="Howarth C."/>
            <person name="Imamovic A."/>
            <person name="Larimer J."/>
            <person name="Murphy C."/>
            <person name="Naylor J."/>
            <person name="Pearson M."/>
            <person name="Priest M."/>
            <person name="Roberts A."/>
            <person name="Saif S."/>
            <person name="Shea T."/>
            <person name="Sykes S."/>
            <person name="Wortman J."/>
            <person name="Nusbaum C."/>
            <person name="Birren B."/>
        </authorList>
    </citation>
    <scope>NUCLEOTIDE SEQUENCE [LARGE SCALE GENOMIC DNA]</scope>
    <source>
        <strain evidence="6 7">Ram5</strain>
    </source>
</reference>
<evidence type="ECO:0008006" key="8">
    <source>
        <dbReference type="Google" id="ProtNLM"/>
    </source>
</evidence>
<feature type="compositionally biased region" description="Polar residues" evidence="3">
    <location>
        <begin position="434"/>
        <end position="456"/>
    </location>
</feature>
<feature type="chain" id="PRO_5002223208" description="Galactose oxidase" evidence="5">
    <location>
        <begin position="20"/>
        <end position="893"/>
    </location>
</feature>
<dbReference type="OrthoDB" id="432528at2759"/>
<gene>
    <name evidence="6" type="ORF">I313_01071</name>
</gene>
<dbReference type="SUPFAM" id="SSF117281">
    <property type="entry name" value="Kelch motif"/>
    <property type="match status" value="1"/>
</dbReference>
<feature type="region of interest" description="Disordered" evidence="3">
    <location>
        <begin position="790"/>
        <end position="813"/>
    </location>
</feature>
<feature type="region of interest" description="Disordered" evidence="3">
    <location>
        <begin position="582"/>
        <end position="609"/>
    </location>
</feature>